<evidence type="ECO:0000313" key="1">
    <source>
        <dbReference type="EMBL" id="GIU66192.1"/>
    </source>
</evidence>
<reference evidence="1" key="1">
    <citation type="submission" date="2021-05" db="EMBL/GenBank/DDBJ databases">
        <authorList>
            <person name="Tanabe Y."/>
        </authorList>
    </citation>
    <scope>NUCLEOTIDE SEQUENCE</scope>
    <source>
        <strain evidence="1">BOTRYCO-1</strain>
    </source>
</reference>
<gene>
    <name evidence="1" type="ORF">PsB1_0346</name>
</gene>
<organism evidence="1 2">
    <name type="scientific">Candidatus Phycosocius spiralis</name>
    <dbReference type="NCBI Taxonomy" id="2815099"/>
    <lineage>
        <taxon>Bacteria</taxon>
        <taxon>Pseudomonadati</taxon>
        <taxon>Pseudomonadota</taxon>
        <taxon>Alphaproteobacteria</taxon>
        <taxon>Caulobacterales</taxon>
        <taxon>Caulobacterales incertae sedis</taxon>
        <taxon>Candidatus Phycosocius</taxon>
    </lineage>
</organism>
<evidence type="ECO:0000313" key="2">
    <source>
        <dbReference type="Proteomes" id="UP001161064"/>
    </source>
</evidence>
<sequence>MAIAGLRLLAEDADDLLIVSAAVQDAIFKVSDALWLPNKRRFTLRLQRFVQTDEMANGKGKPIHGQRVWAALAFEGVLSVQAKKVAQSRREAFASLLSLAFEPGEAPGGKLTLSLADGGEILLQLECIDAVLVDLSPPRDAVAKPDHELET</sequence>
<dbReference type="InterPro" id="IPR021335">
    <property type="entry name" value="DUF2948"/>
</dbReference>
<protein>
    <recommendedName>
        <fullName evidence="3">DUF2948 family protein</fullName>
    </recommendedName>
</protein>
<reference evidence="1" key="2">
    <citation type="journal article" date="2023" name="ISME Commun">
        <title>Characterization of a bloom-associated alphaproteobacterial lineage, 'Candidatus Phycosocius': insights into freshwater algal-bacterial interactions.</title>
        <authorList>
            <person name="Tanabe Y."/>
            <person name="Yamaguchi H."/>
            <person name="Yoshida M."/>
            <person name="Kai A."/>
            <person name="Okazaki Y."/>
        </authorList>
    </citation>
    <scope>NUCLEOTIDE SEQUENCE</scope>
    <source>
        <strain evidence="1">BOTRYCO-1</strain>
    </source>
</reference>
<name>A0ABQ4PT74_9PROT</name>
<dbReference type="Pfam" id="PF11164">
    <property type="entry name" value="DUF2948"/>
    <property type="match status" value="1"/>
</dbReference>
<dbReference type="EMBL" id="BPFZ01000002">
    <property type="protein sequence ID" value="GIU66192.1"/>
    <property type="molecule type" value="Genomic_DNA"/>
</dbReference>
<proteinExistence type="predicted"/>
<keyword evidence="2" id="KW-1185">Reference proteome</keyword>
<accession>A0ABQ4PT74</accession>
<comment type="caution">
    <text evidence="1">The sequence shown here is derived from an EMBL/GenBank/DDBJ whole genome shotgun (WGS) entry which is preliminary data.</text>
</comment>
<dbReference type="Proteomes" id="UP001161064">
    <property type="component" value="Unassembled WGS sequence"/>
</dbReference>
<dbReference type="RefSeq" id="WP_284358677.1">
    <property type="nucleotide sequence ID" value="NZ_BPFZ01000002.1"/>
</dbReference>
<evidence type="ECO:0008006" key="3">
    <source>
        <dbReference type="Google" id="ProtNLM"/>
    </source>
</evidence>